<accession>A0A061IDC1</accession>
<protein>
    <submittedName>
        <fullName evidence="1">Uncharacterized protein</fullName>
    </submittedName>
</protein>
<evidence type="ECO:0000313" key="2">
    <source>
        <dbReference type="Proteomes" id="UP000030759"/>
    </source>
</evidence>
<dbReference type="AlphaFoldDB" id="A0A061IDC1"/>
<sequence>MSLLGSSLFTSFSGNVDCRLLVYMVDYIDRFSTAEPTLHPRDEAYLVRVDDFSDLFLDLVCQYYTEYFCINVHE</sequence>
<evidence type="ECO:0000313" key="1">
    <source>
        <dbReference type="EMBL" id="ERE82978.1"/>
    </source>
</evidence>
<dbReference type="EMBL" id="KE669119">
    <property type="protein sequence ID" value="ERE82978.1"/>
    <property type="molecule type" value="Genomic_DNA"/>
</dbReference>
<name>A0A061IDC1_CRIGR</name>
<gene>
    <name evidence="1" type="ORF">H671_2g7044</name>
</gene>
<reference evidence="2" key="1">
    <citation type="journal article" date="2013" name="Nat. Biotechnol.">
        <title>Chinese hamster genome sequenced from sorted chromosomes.</title>
        <authorList>
            <person name="Brinkrolf K."/>
            <person name="Rupp O."/>
            <person name="Laux H."/>
            <person name="Kollin F."/>
            <person name="Ernst W."/>
            <person name="Linke B."/>
            <person name="Kofler R."/>
            <person name="Romand S."/>
            <person name="Hesse F."/>
            <person name="Budach W.E."/>
            <person name="Galosy S."/>
            <person name="Muller D."/>
            <person name="Noll T."/>
            <person name="Wienberg J."/>
            <person name="Jostock T."/>
            <person name="Leonard M."/>
            <person name="Grillari J."/>
            <person name="Tauch A."/>
            <person name="Goesmann A."/>
            <person name="Helk B."/>
            <person name="Mott J.E."/>
            <person name="Puhler A."/>
            <person name="Borth N."/>
        </authorList>
    </citation>
    <scope>NUCLEOTIDE SEQUENCE [LARGE SCALE GENOMIC DNA]</scope>
    <source>
        <strain evidence="2">17A/GY</strain>
    </source>
</reference>
<dbReference type="Proteomes" id="UP000030759">
    <property type="component" value="Unassembled WGS sequence"/>
</dbReference>
<organism evidence="1 2">
    <name type="scientific">Cricetulus griseus</name>
    <name type="common">Chinese hamster</name>
    <name type="synonym">Cricetulus barabensis griseus</name>
    <dbReference type="NCBI Taxonomy" id="10029"/>
    <lineage>
        <taxon>Eukaryota</taxon>
        <taxon>Metazoa</taxon>
        <taxon>Chordata</taxon>
        <taxon>Craniata</taxon>
        <taxon>Vertebrata</taxon>
        <taxon>Euteleostomi</taxon>
        <taxon>Mammalia</taxon>
        <taxon>Eutheria</taxon>
        <taxon>Euarchontoglires</taxon>
        <taxon>Glires</taxon>
        <taxon>Rodentia</taxon>
        <taxon>Myomorpha</taxon>
        <taxon>Muroidea</taxon>
        <taxon>Cricetidae</taxon>
        <taxon>Cricetinae</taxon>
        <taxon>Cricetulus</taxon>
    </lineage>
</organism>
<proteinExistence type="predicted"/>